<dbReference type="Pfam" id="PF13092">
    <property type="entry name" value="CENP-L"/>
    <property type="match status" value="1"/>
</dbReference>
<dbReference type="OrthoDB" id="8864979at2759"/>
<keyword evidence="2" id="KW-1185">Reference proteome</keyword>
<reference evidence="1 2" key="2">
    <citation type="journal article" date="2013" name="IMA Fungus">
        <title>IMA Genome-F 1: Ceratocystis fimbriata: Draft nuclear genome sequence for the plant pathogen, Ceratocystis fimbriata.</title>
        <authorList>
            <person name="Wilken P.M."/>
            <person name="Steenkamp E.T."/>
            <person name="Wingfield M.J."/>
            <person name="de Beer Z.W."/>
            <person name="Wingfield B.D."/>
        </authorList>
    </citation>
    <scope>NUCLEOTIDE SEQUENCE [LARGE SCALE GENOMIC DNA]</scope>
    <source>
        <strain evidence="1 2">CBS 114723</strain>
    </source>
</reference>
<protein>
    <recommendedName>
        <fullName evidence="3">Siroheme synthase</fullName>
    </recommendedName>
</protein>
<dbReference type="AlphaFoldDB" id="A0A2C5XC83"/>
<name>A0A2C5XC83_9PEZI</name>
<dbReference type="EMBL" id="APWK03000016">
    <property type="protein sequence ID" value="PHH55045.1"/>
    <property type="molecule type" value="Genomic_DNA"/>
</dbReference>
<dbReference type="Proteomes" id="UP000222788">
    <property type="component" value="Unassembled WGS sequence"/>
</dbReference>
<sequence length="337" mass="37026">MAAQSDSPEPVSVFNTSFSTYRVSPLYLSSPLSSERLQVLSQRLRDTLIGDVVRGIHVTAVTDESLARAGALERVILRWAAATELLNVPLQEDDEESEMAGVQGLVLELHYENTHGEAILLPRLGKSSKPTSDGDVWMAGVEESESTREKFAELPLLLIRLPGPLKTVIIDFLQGIFDCRIVPLRLDVTTLVGIWEHWISSTPIQGPTAKDFVLTLSFSIPHQPEDDKIDCGLTSLDVVVAADDLKKFVRRGKTLEQNSVESMAQRDIRGPFTTALAQYIRQNTALDIFHPAVSISKIACGGFVLSAGRCKVFAPLEIDSPLWARRVVEALVEKASP</sequence>
<gene>
    <name evidence="1" type="ORF">CFIMG_007586RA00001</name>
</gene>
<evidence type="ECO:0000313" key="1">
    <source>
        <dbReference type="EMBL" id="PHH55045.1"/>
    </source>
</evidence>
<evidence type="ECO:0008006" key="3">
    <source>
        <dbReference type="Google" id="ProtNLM"/>
    </source>
</evidence>
<reference evidence="1 2" key="1">
    <citation type="journal article" date="2013" name="Fungal Biol.">
        <title>Analysis of microsatellite markers in the genome of the plant pathogen Ceratocystis fimbriata.</title>
        <authorList>
            <person name="Simpson M.C."/>
            <person name="Wilken P.M."/>
            <person name="Coetzee M.P."/>
            <person name="Wingfield M.J."/>
            <person name="Wingfield B.D."/>
        </authorList>
    </citation>
    <scope>NUCLEOTIDE SEQUENCE [LARGE SCALE GENOMIC DNA]</scope>
    <source>
        <strain evidence="1 2">CBS 114723</strain>
    </source>
</reference>
<proteinExistence type="predicted"/>
<evidence type="ECO:0000313" key="2">
    <source>
        <dbReference type="Proteomes" id="UP000222788"/>
    </source>
</evidence>
<dbReference type="InterPro" id="IPR025204">
    <property type="entry name" value="CENP-L"/>
</dbReference>
<accession>A0A2C5XC83</accession>
<comment type="caution">
    <text evidence="1">The sequence shown here is derived from an EMBL/GenBank/DDBJ whole genome shotgun (WGS) entry which is preliminary data.</text>
</comment>
<organism evidence="1 2">
    <name type="scientific">Ceratocystis fimbriata CBS 114723</name>
    <dbReference type="NCBI Taxonomy" id="1035309"/>
    <lineage>
        <taxon>Eukaryota</taxon>
        <taxon>Fungi</taxon>
        <taxon>Dikarya</taxon>
        <taxon>Ascomycota</taxon>
        <taxon>Pezizomycotina</taxon>
        <taxon>Sordariomycetes</taxon>
        <taxon>Hypocreomycetidae</taxon>
        <taxon>Microascales</taxon>
        <taxon>Ceratocystidaceae</taxon>
        <taxon>Ceratocystis</taxon>
    </lineage>
</organism>